<keyword evidence="3 5" id="KW-0540">Nuclease</keyword>
<dbReference type="GO" id="GO:0005829">
    <property type="term" value="C:cytosol"/>
    <property type="evidence" value="ECO:0007669"/>
    <property type="project" value="TreeGrafter"/>
</dbReference>
<keyword evidence="8" id="KW-1185">Reference proteome</keyword>
<dbReference type="STRING" id="1314751.GCA_001591425_01786"/>
<evidence type="ECO:0000256" key="2">
    <source>
        <dbReference type="ARBA" id="ARBA00022517"/>
    </source>
</evidence>
<dbReference type="Pfam" id="PF03652">
    <property type="entry name" value="RuvX"/>
    <property type="match status" value="1"/>
</dbReference>
<feature type="domain" description="YqgF/RNase H-like" evidence="6">
    <location>
        <begin position="1"/>
        <end position="103"/>
    </location>
</feature>
<reference evidence="7 8" key="1">
    <citation type="submission" date="2016-12" db="EMBL/GenBank/DDBJ databases">
        <title>The whole genome sequencing and assembly of Bacillus cohnii DSM 6307T strain.</title>
        <authorList>
            <person name="Lee Y.-J."/>
            <person name="Yi H."/>
            <person name="Bahn Y.-S."/>
            <person name="Kim J.F."/>
            <person name="Lee D.-W."/>
        </authorList>
    </citation>
    <scope>NUCLEOTIDE SEQUENCE [LARGE SCALE GENOMIC DNA]</scope>
    <source>
        <strain evidence="7 8">DSM 6307</strain>
    </source>
</reference>
<dbReference type="RefSeq" id="WP_066414869.1">
    <property type="nucleotide sequence ID" value="NZ_CP018866.1"/>
</dbReference>
<dbReference type="EMBL" id="CP018866">
    <property type="protein sequence ID" value="AST92679.1"/>
    <property type="molecule type" value="Genomic_DNA"/>
</dbReference>
<dbReference type="InterPro" id="IPR037027">
    <property type="entry name" value="YqgF/RNaseH-like_dom_sf"/>
</dbReference>
<dbReference type="KEGG" id="bcoh:BC6307_15965"/>
<dbReference type="PANTHER" id="PTHR33317:SF4">
    <property type="entry name" value="POLYNUCLEOTIDYL TRANSFERASE, RIBONUCLEASE H-LIKE SUPERFAMILY PROTEIN"/>
    <property type="match status" value="1"/>
</dbReference>
<comment type="function">
    <text evidence="5">Could be a nuclease involved in processing of the 5'-end of pre-16S rRNA.</text>
</comment>
<dbReference type="GO" id="GO:0004518">
    <property type="term" value="F:nuclease activity"/>
    <property type="evidence" value="ECO:0007669"/>
    <property type="project" value="UniProtKB-KW"/>
</dbReference>
<dbReference type="FunFam" id="3.30.420.140:FF:000003">
    <property type="entry name" value="Putative pre-16S rRNA nuclease"/>
    <property type="match status" value="1"/>
</dbReference>
<name>A0A223KT88_9BACI</name>
<dbReference type="HAMAP" id="MF_00651">
    <property type="entry name" value="Nuclease_YqgF"/>
    <property type="match status" value="1"/>
</dbReference>
<protein>
    <recommendedName>
        <fullName evidence="5">Putative pre-16S rRNA nuclease</fullName>
        <ecNumber evidence="5">3.1.-.-</ecNumber>
    </recommendedName>
</protein>
<keyword evidence="2 5" id="KW-0690">Ribosome biogenesis</keyword>
<dbReference type="InterPro" id="IPR006641">
    <property type="entry name" value="YqgF/RNaseH-like_dom"/>
</dbReference>
<dbReference type="InterPro" id="IPR012337">
    <property type="entry name" value="RNaseH-like_sf"/>
</dbReference>
<dbReference type="AlphaFoldDB" id="A0A223KT88"/>
<dbReference type="Gene3D" id="3.30.420.140">
    <property type="entry name" value="YqgF/RNase H-like domain"/>
    <property type="match status" value="1"/>
</dbReference>
<evidence type="ECO:0000313" key="7">
    <source>
        <dbReference type="EMBL" id="AST92679.1"/>
    </source>
</evidence>
<keyword evidence="4 5" id="KW-0378">Hydrolase</keyword>
<keyword evidence="7" id="KW-0347">Helicase</keyword>
<comment type="similarity">
    <text evidence="5">Belongs to the YqgF HJR family.</text>
</comment>
<dbReference type="SUPFAM" id="SSF53098">
    <property type="entry name" value="Ribonuclease H-like"/>
    <property type="match status" value="1"/>
</dbReference>
<dbReference type="EC" id="3.1.-.-" evidence="5"/>
<keyword evidence="7" id="KW-0547">Nucleotide-binding</keyword>
<dbReference type="SMART" id="SM00732">
    <property type="entry name" value="YqgFc"/>
    <property type="match status" value="1"/>
</dbReference>
<evidence type="ECO:0000256" key="4">
    <source>
        <dbReference type="ARBA" id="ARBA00022801"/>
    </source>
</evidence>
<accession>A0A223KT88</accession>
<keyword evidence="1 5" id="KW-0963">Cytoplasm</keyword>
<evidence type="ECO:0000256" key="5">
    <source>
        <dbReference type="HAMAP-Rule" id="MF_00651"/>
    </source>
</evidence>
<dbReference type="GO" id="GO:0000967">
    <property type="term" value="P:rRNA 5'-end processing"/>
    <property type="evidence" value="ECO:0007669"/>
    <property type="project" value="UniProtKB-UniRule"/>
</dbReference>
<dbReference type="InterPro" id="IPR005227">
    <property type="entry name" value="YqgF"/>
</dbReference>
<evidence type="ECO:0000256" key="1">
    <source>
        <dbReference type="ARBA" id="ARBA00022490"/>
    </source>
</evidence>
<dbReference type="GO" id="GO:0016788">
    <property type="term" value="F:hydrolase activity, acting on ester bonds"/>
    <property type="evidence" value="ECO:0007669"/>
    <property type="project" value="UniProtKB-UniRule"/>
</dbReference>
<gene>
    <name evidence="7" type="ORF">BC6307_15965</name>
</gene>
<dbReference type="CDD" id="cd16964">
    <property type="entry name" value="YqgF"/>
    <property type="match status" value="1"/>
</dbReference>
<dbReference type="PANTHER" id="PTHR33317">
    <property type="entry name" value="POLYNUCLEOTIDYL TRANSFERASE, RIBONUCLEASE H-LIKE SUPERFAMILY PROTEIN"/>
    <property type="match status" value="1"/>
</dbReference>
<evidence type="ECO:0000259" key="6">
    <source>
        <dbReference type="SMART" id="SM00732"/>
    </source>
</evidence>
<evidence type="ECO:0000256" key="3">
    <source>
        <dbReference type="ARBA" id="ARBA00022722"/>
    </source>
</evidence>
<dbReference type="GO" id="GO:0004386">
    <property type="term" value="F:helicase activity"/>
    <property type="evidence" value="ECO:0007669"/>
    <property type="project" value="UniProtKB-KW"/>
</dbReference>
<proteinExistence type="inferred from homology"/>
<dbReference type="NCBIfam" id="TIGR00250">
    <property type="entry name" value="RNAse_H_YqgF"/>
    <property type="match status" value="1"/>
</dbReference>
<organism evidence="7 8">
    <name type="scientific">Sutcliffiella cohnii</name>
    <dbReference type="NCBI Taxonomy" id="33932"/>
    <lineage>
        <taxon>Bacteria</taxon>
        <taxon>Bacillati</taxon>
        <taxon>Bacillota</taxon>
        <taxon>Bacilli</taxon>
        <taxon>Bacillales</taxon>
        <taxon>Bacillaceae</taxon>
        <taxon>Sutcliffiella</taxon>
    </lineage>
</organism>
<dbReference type="Proteomes" id="UP000215224">
    <property type="component" value="Chromosome"/>
</dbReference>
<comment type="subcellular location">
    <subcellularLocation>
        <location evidence="5">Cytoplasm</location>
    </subcellularLocation>
</comment>
<sequence>MRILGLDVGSKTVGVAISDELGWTAQGLETIKIDEATNNLGFKRLKQIIAQYGVELVVVGLPKNMNGTIGPRGEASQQYADKLTAKTGLPVVLWDERLTTMAAEKMLISADVSRQKRKKVIDKLAAVMILQGYLDSKTSI</sequence>
<keyword evidence="7" id="KW-0067">ATP-binding</keyword>
<evidence type="ECO:0000313" key="8">
    <source>
        <dbReference type="Proteomes" id="UP000215224"/>
    </source>
</evidence>